<evidence type="ECO:0008006" key="2">
    <source>
        <dbReference type="Google" id="ProtNLM"/>
    </source>
</evidence>
<name>A0A3B1BR10_9ZZZZ</name>
<organism evidence="1">
    <name type="scientific">hydrothermal vent metagenome</name>
    <dbReference type="NCBI Taxonomy" id="652676"/>
    <lineage>
        <taxon>unclassified sequences</taxon>
        <taxon>metagenomes</taxon>
        <taxon>ecological metagenomes</taxon>
    </lineage>
</organism>
<sequence length="123" mass="13772">MIFSTALNCMDGRVQIPVITYLQNRFNSECVDTITEAGINKVLAELEDASRIQNILERVKISIDVHKSGGIAVVGHHDCAGNPVGKEEQIKHIKKGVNFLKQKYKDVEIIGLWVDANWKVNEI</sequence>
<protein>
    <recommendedName>
        <fullName evidence="2">Carbonic anhydrase</fullName>
    </recommendedName>
</protein>
<dbReference type="InterPro" id="IPR036874">
    <property type="entry name" value="Carbonic_anhydrase_sf"/>
</dbReference>
<dbReference type="AlphaFoldDB" id="A0A3B1BR10"/>
<dbReference type="SUPFAM" id="SSF53056">
    <property type="entry name" value="beta-carbonic anhydrase, cab"/>
    <property type="match status" value="1"/>
</dbReference>
<dbReference type="EMBL" id="UOGD01000175">
    <property type="protein sequence ID" value="VAX20736.1"/>
    <property type="molecule type" value="Genomic_DNA"/>
</dbReference>
<dbReference type="GO" id="GO:0008270">
    <property type="term" value="F:zinc ion binding"/>
    <property type="evidence" value="ECO:0007669"/>
    <property type="project" value="InterPro"/>
</dbReference>
<evidence type="ECO:0000313" key="1">
    <source>
        <dbReference type="EMBL" id="VAX20736.1"/>
    </source>
</evidence>
<dbReference type="InterPro" id="IPR046871">
    <property type="entry name" value="Pro_CA_2"/>
</dbReference>
<dbReference type="GO" id="GO:0004089">
    <property type="term" value="F:carbonate dehydratase activity"/>
    <property type="evidence" value="ECO:0007669"/>
    <property type="project" value="InterPro"/>
</dbReference>
<reference evidence="1" key="1">
    <citation type="submission" date="2018-06" db="EMBL/GenBank/DDBJ databases">
        <authorList>
            <person name="Zhirakovskaya E."/>
        </authorList>
    </citation>
    <scope>NUCLEOTIDE SEQUENCE</scope>
</reference>
<gene>
    <name evidence="1" type="ORF">MNBD_IGNAVI01-1102</name>
</gene>
<dbReference type="Pfam" id="PF20393">
    <property type="entry name" value="Pro_CA_2"/>
    <property type="match status" value="1"/>
</dbReference>
<accession>A0A3B1BR10</accession>
<proteinExistence type="predicted"/>